<evidence type="ECO:0000256" key="3">
    <source>
        <dbReference type="ARBA" id="ARBA00023163"/>
    </source>
</evidence>
<gene>
    <name evidence="5" type="ORF">P174DRAFT_445994</name>
</gene>
<organism evidence="5 6">
    <name type="scientific">Aspergillus novofumigatus (strain IBT 16806)</name>
    <dbReference type="NCBI Taxonomy" id="1392255"/>
    <lineage>
        <taxon>Eukaryota</taxon>
        <taxon>Fungi</taxon>
        <taxon>Dikarya</taxon>
        <taxon>Ascomycota</taxon>
        <taxon>Pezizomycotina</taxon>
        <taxon>Eurotiomycetes</taxon>
        <taxon>Eurotiomycetidae</taxon>
        <taxon>Eurotiales</taxon>
        <taxon>Aspergillaceae</taxon>
        <taxon>Aspergillus</taxon>
        <taxon>Aspergillus subgen. Fumigati</taxon>
    </lineage>
</organism>
<dbReference type="EMBL" id="MSZS01000010">
    <property type="protein sequence ID" value="PKX89486.1"/>
    <property type="molecule type" value="Genomic_DNA"/>
</dbReference>
<dbReference type="AlphaFoldDB" id="A0A2I1BVU5"/>
<sequence>MRPILPAPSKIEKENTDSIVAQASYPENKVGKRVSAAYTICKKKQIKCTRRAPCEACLDRKTICTINTSNDQRRKVYRQKNQDVSEHYKSQLKTFLQILHSGCESSVQELVKSIQEFMLLEDAMVAFGLYKHTE</sequence>
<accession>A0A2I1BVU5</accession>
<dbReference type="Proteomes" id="UP000234474">
    <property type="component" value="Unassembled WGS sequence"/>
</dbReference>
<dbReference type="InterPro" id="IPR053187">
    <property type="entry name" value="Notoamide_regulator"/>
</dbReference>
<dbReference type="RefSeq" id="XP_024678081.1">
    <property type="nucleotide sequence ID" value="XM_024828471.1"/>
</dbReference>
<name>A0A2I1BVU5_ASPN1</name>
<comment type="caution">
    <text evidence="5">The sequence shown here is derived from an EMBL/GenBank/DDBJ whole genome shotgun (WGS) entry which is preliminary data.</text>
</comment>
<protein>
    <recommendedName>
        <fullName evidence="7">Zn(2)-C6 fungal-type domain-containing protein</fullName>
    </recommendedName>
</protein>
<dbReference type="OMA" id="CTINTSN"/>
<dbReference type="PANTHER" id="PTHR47256:SF1">
    <property type="entry name" value="ZN(II)2CYS6 TRANSCRIPTION FACTOR (EUROFUNG)"/>
    <property type="match status" value="1"/>
</dbReference>
<keyword evidence="3" id="KW-0804">Transcription</keyword>
<reference evidence="6" key="1">
    <citation type="journal article" date="2018" name="Proc. Natl. Acad. Sci. U.S.A.">
        <title>Linking secondary metabolites to gene clusters through genome sequencing of six diverse Aspergillus species.</title>
        <authorList>
            <person name="Kaerboelling I."/>
            <person name="Vesth T.C."/>
            <person name="Frisvad J.C."/>
            <person name="Nybo J.L."/>
            <person name="Theobald S."/>
            <person name="Kuo A."/>
            <person name="Bowyer P."/>
            <person name="Matsuda Y."/>
            <person name="Mondo S."/>
            <person name="Lyhne E.K."/>
            <person name="Kogle M.E."/>
            <person name="Clum A."/>
            <person name="Lipzen A."/>
            <person name="Salamov A."/>
            <person name="Ngan C.Y."/>
            <person name="Daum C."/>
            <person name="Chiniquy J."/>
            <person name="Barry K."/>
            <person name="LaButti K."/>
            <person name="Haridas S."/>
            <person name="Simmons B.A."/>
            <person name="Magnuson J.K."/>
            <person name="Mortensen U.H."/>
            <person name="Larsen T.O."/>
            <person name="Grigoriev I.V."/>
            <person name="Baker S.E."/>
            <person name="Andersen M.R."/>
        </authorList>
    </citation>
    <scope>NUCLEOTIDE SEQUENCE [LARGE SCALE GENOMIC DNA]</scope>
    <source>
        <strain evidence="6">IBT 16806</strain>
    </source>
</reference>
<evidence type="ECO:0000256" key="1">
    <source>
        <dbReference type="ARBA" id="ARBA00023015"/>
    </source>
</evidence>
<dbReference type="GO" id="GO:0000981">
    <property type="term" value="F:DNA-binding transcription factor activity, RNA polymerase II-specific"/>
    <property type="evidence" value="ECO:0007669"/>
    <property type="project" value="InterPro"/>
</dbReference>
<dbReference type="SUPFAM" id="SSF57701">
    <property type="entry name" value="Zn2/Cys6 DNA-binding domain"/>
    <property type="match status" value="1"/>
</dbReference>
<dbReference type="Gene3D" id="4.10.240.10">
    <property type="entry name" value="Zn(2)-C6 fungal-type DNA-binding domain"/>
    <property type="match status" value="1"/>
</dbReference>
<dbReference type="PANTHER" id="PTHR47256">
    <property type="entry name" value="ZN(II)2CYS6 TRANSCRIPTION FACTOR (EUROFUNG)-RELATED"/>
    <property type="match status" value="1"/>
</dbReference>
<dbReference type="VEuPathDB" id="FungiDB:P174DRAFT_445994"/>
<evidence type="ECO:0000256" key="2">
    <source>
        <dbReference type="ARBA" id="ARBA00023125"/>
    </source>
</evidence>
<keyword evidence="6" id="KW-1185">Reference proteome</keyword>
<dbReference type="InterPro" id="IPR036864">
    <property type="entry name" value="Zn2-C6_fun-type_DNA-bd_sf"/>
</dbReference>
<keyword evidence="1" id="KW-0805">Transcription regulation</keyword>
<dbReference type="GO" id="GO:0003677">
    <property type="term" value="F:DNA binding"/>
    <property type="evidence" value="ECO:0007669"/>
    <property type="project" value="UniProtKB-KW"/>
</dbReference>
<evidence type="ECO:0000256" key="4">
    <source>
        <dbReference type="ARBA" id="ARBA00023242"/>
    </source>
</evidence>
<evidence type="ECO:0000313" key="5">
    <source>
        <dbReference type="EMBL" id="PKX89486.1"/>
    </source>
</evidence>
<dbReference type="GeneID" id="36535796"/>
<evidence type="ECO:0000313" key="6">
    <source>
        <dbReference type="Proteomes" id="UP000234474"/>
    </source>
</evidence>
<dbReference type="OrthoDB" id="3266505at2759"/>
<keyword evidence="2" id="KW-0238">DNA-binding</keyword>
<dbReference type="GO" id="GO:0008270">
    <property type="term" value="F:zinc ion binding"/>
    <property type="evidence" value="ECO:0007669"/>
    <property type="project" value="InterPro"/>
</dbReference>
<proteinExistence type="predicted"/>
<evidence type="ECO:0008006" key="7">
    <source>
        <dbReference type="Google" id="ProtNLM"/>
    </source>
</evidence>
<keyword evidence="4" id="KW-0539">Nucleus</keyword>